<proteinExistence type="predicted"/>
<evidence type="ECO:0000256" key="1">
    <source>
        <dbReference type="SAM" id="MobiDB-lite"/>
    </source>
</evidence>
<feature type="region of interest" description="Disordered" evidence="1">
    <location>
        <begin position="196"/>
        <end position="219"/>
    </location>
</feature>
<gene>
    <name evidence="2" type="ORF">PV09_02091</name>
</gene>
<evidence type="ECO:0000313" key="3">
    <source>
        <dbReference type="Proteomes" id="UP000053259"/>
    </source>
</evidence>
<feature type="compositionally biased region" description="Polar residues" evidence="1">
    <location>
        <begin position="208"/>
        <end position="219"/>
    </location>
</feature>
<protein>
    <submittedName>
        <fullName evidence="2">Uncharacterized protein</fullName>
    </submittedName>
</protein>
<dbReference type="RefSeq" id="XP_016217103.1">
    <property type="nucleotide sequence ID" value="XM_016355087.1"/>
</dbReference>
<dbReference type="EMBL" id="KN847533">
    <property type="protein sequence ID" value="KIW07234.1"/>
    <property type="molecule type" value="Genomic_DNA"/>
</dbReference>
<sequence length="311" mass="36129">MTNKREATLEPTNSRAESSSLTLRQPTFWAAKQVQIVYECGEYTCDGPRVPYSRLRRFSKRARRELKGATTWTVRCQHYKQDRMLNEIFEWFMTLPDHDPPGDFVDSGYHPELDPRNEWIPQLSWEDLLLLDHTLDYLHLREPLDNKKVRNIIWNSLTLGELETNPLSADDMHLAWHLLQFKAEWIREAAEFDPPVQTSLPEKRQQERGSTSSTAVEGVANSTVDQELVHLLGGWEARNSALMRNMIRKVVAYLEKRGGDEFDKFITDLRNLEGDHPGEHNSLLRQGMTTVYSTRNLRLGFESMEDSIQAK</sequence>
<dbReference type="InParanoid" id="A0A0D2B7K7"/>
<dbReference type="AlphaFoldDB" id="A0A0D2B7K7"/>
<evidence type="ECO:0000313" key="2">
    <source>
        <dbReference type="EMBL" id="KIW07234.1"/>
    </source>
</evidence>
<organism evidence="2 3">
    <name type="scientific">Verruconis gallopava</name>
    <dbReference type="NCBI Taxonomy" id="253628"/>
    <lineage>
        <taxon>Eukaryota</taxon>
        <taxon>Fungi</taxon>
        <taxon>Dikarya</taxon>
        <taxon>Ascomycota</taxon>
        <taxon>Pezizomycotina</taxon>
        <taxon>Dothideomycetes</taxon>
        <taxon>Pleosporomycetidae</taxon>
        <taxon>Venturiales</taxon>
        <taxon>Sympoventuriaceae</taxon>
        <taxon>Verruconis</taxon>
    </lineage>
</organism>
<keyword evidence="3" id="KW-1185">Reference proteome</keyword>
<reference evidence="2 3" key="1">
    <citation type="submission" date="2015-01" db="EMBL/GenBank/DDBJ databases">
        <title>The Genome Sequence of Ochroconis gallopava CBS43764.</title>
        <authorList>
            <consortium name="The Broad Institute Genomics Platform"/>
            <person name="Cuomo C."/>
            <person name="de Hoog S."/>
            <person name="Gorbushina A."/>
            <person name="Stielow B."/>
            <person name="Teixiera M."/>
            <person name="Abouelleil A."/>
            <person name="Chapman S.B."/>
            <person name="Priest M."/>
            <person name="Young S.K."/>
            <person name="Wortman J."/>
            <person name="Nusbaum C."/>
            <person name="Birren B."/>
        </authorList>
    </citation>
    <scope>NUCLEOTIDE SEQUENCE [LARGE SCALE GENOMIC DNA]</scope>
    <source>
        <strain evidence="2 3">CBS 43764</strain>
    </source>
</reference>
<dbReference type="VEuPathDB" id="FungiDB:PV09_02091"/>
<dbReference type="HOGENOM" id="CLU_894885_0_0_1"/>
<name>A0A0D2B7K7_9PEZI</name>
<dbReference type="GeneID" id="27310064"/>
<accession>A0A0D2B7K7</accession>
<dbReference type="Proteomes" id="UP000053259">
    <property type="component" value="Unassembled WGS sequence"/>
</dbReference>